<protein>
    <submittedName>
        <fullName evidence="1">Uncharacterized protein</fullName>
    </submittedName>
</protein>
<dbReference type="AlphaFoldDB" id="A0A3D8Y3A6"/>
<comment type="caution">
    <text evidence="1">The sequence shown here is derived from an EMBL/GenBank/DDBJ whole genome shotgun (WGS) entry which is preliminary data.</text>
</comment>
<evidence type="ECO:0000313" key="2">
    <source>
        <dbReference type="Proteomes" id="UP000256373"/>
    </source>
</evidence>
<keyword evidence="2" id="KW-1185">Reference proteome</keyword>
<evidence type="ECO:0000313" key="1">
    <source>
        <dbReference type="EMBL" id="REA56517.1"/>
    </source>
</evidence>
<name>A0A3D8Y3A6_9BACT</name>
<proteinExistence type="predicted"/>
<organism evidence="1 2">
    <name type="scientific">Dyadobacter luteus</name>
    <dbReference type="NCBI Taxonomy" id="2259619"/>
    <lineage>
        <taxon>Bacteria</taxon>
        <taxon>Pseudomonadati</taxon>
        <taxon>Bacteroidota</taxon>
        <taxon>Cytophagia</taxon>
        <taxon>Cytophagales</taxon>
        <taxon>Spirosomataceae</taxon>
        <taxon>Dyadobacter</taxon>
    </lineage>
</organism>
<reference evidence="1 2" key="1">
    <citation type="submission" date="2018-07" db="EMBL/GenBank/DDBJ databases">
        <title>Dyadobacter roseus sp. nov., isolated from rose rhizosphere soil.</title>
        <authorList>
            <person name="Chen L."/>
        </authorList>
    </citation>
    <scope>NUCLEOTIDE SEQUENCE [LARGE SCALE GENOMIC DNA]</scope>
    <source>
        <strain evidence="1 2">RS19</strain>
    </source>
</reference>
<dbReference type="RefSeq" id="WP_115834028.1">
    <property type="nucleotide sequence ID" value="NZ_QNUL01000038.1"/>
</dbReference>
<gene>
    <name evidence="1" type="ORF">DSL64_26735</name>
</gene>
<dbReference type="EMBL" id="QNUL01000038">
    <property type="protein sequence ID" value="REA56517.1"/>
    <property type="molecule type" value="Genomic_DNA"/>
</dbReference>
<accession>A0A3D8Y3A6</accession>
<dbReference type="Proteomes" id="UP000256373">
    <property type="component" value="Unassembled WGS sequence"/>
</dbReference>
<sequence length="144" mass="16915">MKNYQLIIFLFVFLCSDLYAQKYKNVVELNLERTSSATDFTHNIQIKRSVTKYKSRVVFRLSLPDGDRDSSLVLRILMPVVSGYDYDFGDKIFKLDDEGTKQIPVLYFSDLIKQETGYAFYVPLIQSLSSHSERRVIYLRYKNI</sequence>